<comment type="similarity">
    <text evidence="6">Belongs to the ThrE exporter (TC 2.A.79) family.</text>
</comment>
<keyword evidence="5 7" id="KW-0472">Membrane</keyword>
<dbReference type="PANTHER" id="PTHR34390">
    <property type="entry name" value="UPF0442 PROTEIN YJJB-RELATED"/>
    <property type="match status" value="1"/>
</dbReference>
<accession>A0A2A9CUR4</accession>
<evidence type="ECO:0000259" key="9">
    <source>
        <dbReference type="Pfam" id="PF12821"/>
    </source>
</evidence>
<evidence type="ECO:0000313" key="10">
    <source>
        <dbReference type="EMBL" id="PFG18164.1"/>
    </source>
</evidence>
<feature type="transmembrane region" description="Helical" evidence="7">
    <location>
        <begin position="364"/>
        <end position="384"/>
    </location>
</feature>
<dbReference type="GO" id="GO:0022857">
    <property type="term" value="F:transmembrane transporter activity"/>
    <property type="evidence" value="ECO:0007669"/>
    <property type="project" value="InterPro"/>
</dbReference>
<feature type="transmembrane region" description="Helical" evidence="7">
    <location>
        <begin position="216"/>
        <end position="237"/>
    </location>
</feature>
<keyword evidence="3 7" id="KW-0812">Transmembrane</keyword>
<feature type="domain" description="Threonine/Serine exporter ThrE" evidence="9">
    <location>
        <begin position="292"/>
        <end position="417"/>
    </location>
</feature>
<feature type="transmembrane region" description="Helical" evidence="7">
    <location>
        <begin position="180"/>
        <end position="204"/>
    </location>
</feature>
<feature type="transmembrane region" description="Helical" evidence="7">
    <location>
        <begin position="249"/>
        <end position="270"/>
    </location>
</feature>
<dbReference type="OrthoDB" id="2148488at2"/>
<comment type="caution">
    <text evidence="10">The sequence shown here is derived from an EMBL/GenBank/DDBJ whole genome shotgun (WGS) entry which is preliminary data.</text>
</comment>
<dbReference type="Pfam" id="PF12821">
    <property type="entry name" value="ThrE_2"/>
    <property type="match status" value="1"/>
</dbReference>
<dbReference type="GO" id="GO:0015744">
    <property type="term" value="P:succinate transport"/>
    <property type="evidence" value="ECO:0007669"/>
    <property type="project" value="TreeGrafter"/>
</dbReference>
<dbReference type="PANTHER" id="PTHR34390:SF2">
    <property type="entry name" value="SUCCINATE TRANSPORTER SUBUNIT YJJP-RELATED"/>
    <property type="match status" value="1"/>
</dbReference>
<evidence type="ECO:0000313" key="11">
    <source>
        <dbReference type="Proteomes" id="UP000226079"/>
    </source>
</evidence>
<organism evidence="10 11">
    <name type="scientific">Propionicimonas paludicola</name>
    <dbReference type="NCBI Taxonomy" id="185243"/>
    <lineage>
        <taxon>Bacteria</taxon>
        <taxon>Bacillati</taxon>
        <taxon>Actinomycetota</taxon>
        <taxon>Actinomycetes</taxon>
        <taxon>Propionibacteriales</taxon>
        <taxon>Nocardioidaceae</taxon>
        <taxon>Propionicimonas</taxon>
    </lineage>
</organism>
<dbReference type="InterPro" id="IPR050539">
    <property type="entry name" value="ThrE_Dicarb/AminoAcid_Exp"/>
</dbReference>
<evidence type="ECO:0000256" key="4">
    <source>
        <dbReference type="ARBA" id="ARBA00022989"/>
    </source>
</evidence>
<dbReference type="GO" id="GO:0005886">
    <property type="term" value="C:plasma membrane"/>
    <property type="evidence" value="ECO:0007669"/>
    <property type="project" value="UniProtKB-SubCell"/>
</dbReference>
<name>A0A2A9CUR4_9ACTN</name>
<comment type="subcellular location">
    <subcellularLocation>
        <location evidence="1">Cell membrane</location>
        <topology evidence="1">Multi-pass membrane protein</topology>
    </subcellularLocation>
</comment>
<feature type="transmembrane region" description="Helical" evidence="7">
    <location>
        <begin position="336"/>
        <end position="355"/>
    </location>
</feature>
<proteinExistence type="inferred from homology"/>
<dbReference type="InterPro" id="IPR010619">
    <property type="entry name" value="ThrE-like_N"/>
</dbReference>
<dbReference type="RefSeq" id="WP_098461536.1">
    <property type="nucleotide sequence ID" value="NZ_PDJC01000001.1"/>
</dbReference>
<dbReference type="EMBL" id="PDJC01000001">
    <property type="protein sequence ID" value="PFG18164.1"/>
    <property type="molecule type" value="Genomic_DNA"/>
</dbReference>
<dbReference type="AlphaFoldDB" id="A0A2A9CUR4"/>
<reference evidence="10 11" key="1">
    <citation type="submission" date="2017-10" db="EMBL/GenBank/DDBJ databases">
        <title>Sequencing the genomes of 1000 actinobacteria strains.</title>
        <authorList>
            <person name="Klenk H.-P."/>
        </authorList>
    </citation>
    <scope>NUCLEOTIDE SEQUENCE [LARGE SCALE GENOMIC DNA]</scope>
    <source>
        <strain evidence="10 11">DSM 15597</strain>
    </source>
</reference>
<evidence type="ECO:0000256" key="6">
    <source>
        <dbReference type="ARBA" id="ARBA00034125"/>
    </source>
</evidence>
<keyword evidence="2" id="KW-1003">Cell membrane</keyword>
<evidence type="ECO:0000259" key="8">
    <source>
        <dbReference type="Pfam" id="PF06738"/>
    </source>
</evidence>
<feature type="transmembrane region" description="Helical" evidence="7">
    <location>
        <begin position="128"/>
        <end position="147"/>
    </location>
</feature>
<evidence type="ECO:0000256" key="7">
    <source>
        <dbReference type="SAM" id="Phobius"/>
    </source>
</evidence>
<protein>
    <submittedName>
        <fullName evidence="10">Uncharacterized membrane protein YjjP (DUF1212 family)</fullName>
    </submittedName>
</protein>
<sequence>MADLQPNPPAEPVGRDAALAEKSDAVCRMGSLMLTAGTGSYRVKAAMGRVAAALGIEQLEAQVSLTEIVATTRAQGAFRTQVLEVPVPVVNADRISALLRVSLRAAPGLTAAELHAQLDAVEAKARHYSHLAIVAGAAAACAAFAFLNNGRWQECLAAALAAGLGKGVQLALQRFRLNQLAVVGLAATAACLVYMLCASALAWLMPSAAHPLHEAAFTSAILFLVPGFPLLTAALDLARFDFTSGVSRLLYATMVTLAAALGAWLVAWTFGLTPAEIAPLDLAPAALFGLRALASLIGVFGFAITFNTPLRPALTASVIGMIANVARLTAMDASANPLLCAVAATILVGLLAGWASQRLPAPRIILSVPAVLIMIPGASTYRALVAMINRDSLNALSNASAALSVIVALAAGLAIARMLTDPAWTVANPTWTQMPTTRAQRILRNRARAEQRRQAARPSTTDDNGN</sequence>
<evidence type="ECO:0000256" key="1">
    <source>
        <dbReference type="ARBA" id="ARBA00004651"/>
    </source>
</evidence>
<keyword evidence="11" id="KW-1185">Reference proteome</keyword>
<feature type="transmembrane region" description="Helical" evidence="7">
    <location>
        <begin position="282"/>
        <end position="306"/>
    </location>
</feature>
<dbReference type="Proteomes" id="UP000226079">
    <property type="component" value="Unassembled WGS sequence"/>
</dbReference>
<gene>
    <name evidence="10" type="ORF">ATK74_2745</name>
</gene>
<feature type="domain" description="Threonine/serine exporter-like N-terminal" evidence="8">
    <location>
        <begin position="25"/>
        <end position="267"/>
    </location>
</feature>
<feature type="transmembrane region" description="Helical" evidence="7">
    <location>
        <begin position="396"/>
        <end position="416"/>
    </location>
</feature>
<dbReference type="Pfam" id="PF06738">
    <property type="entry name" value="ThrE"/>
    <property type="match status" value="1"/>
</dbReference>
<evidence type="ECO:0000256" key="3">
    <source>
        <dbReference type="ARBA" id="ARBA00022692"/>
    </source>
</evidence>
<evidence type="ECO:0000256" key="5">
    <source>
        <dbReference type="ARBA" id="ARBA00023136"/>
    </source>
</evidence>
<keyword evidence="4 7" id="KW-1133">Transmembrane helix</keyword>
<dbReference type="InterPro" id="IPR024528">
    <property type="entry name" value="ThrE_2"/>
</dbReference>
<evidence type="ECO:0000256" key="2">
    <source>
        <dbReference type="ARBA" id="ARBA00022475"/>
    </source>
</evidence>